<keyword evidence="4 14" id="KW-0808">Transferase</keyword>
<dbReference type="GO" id="GO:0005975">
    <property type="term" value="P:carbohydrate metabolic process"/>
    <property type="evidence" value="ECO:0007669"/>
    <property type="project" value="TreeGrafter"/>
</dbReference>
<evidence type="ECO:0000256" key="6">
    <source>
        <dbReference type="ARBA" id="ARBA00022968"/>
    </source>
</evidence>
<dbReference type="OrthoDB" id="675023at2759"/>
<dbReference type="Pfam" id="PF03360">
    <property type="entry name" value="Glyco_transf_43"/>
    <property type="match status" value="1"/>
</dbReference>
<evidence type="ECO:0000256" key="8">
    <source>
        <dbReference type="ARBA" id="ARBA00023136"/>
    </source>
</evidence>
<feature type="active site" description="Proton donor/acceptor" evidence="11">
    <location>
        <position position="165"/>
    </location>
</feature>
<dbReference type="PANTHER" id="PTHR10896">
    <property type="entry name" value="GALACTOSYLGALACTOSYLXYLOSYLPROTEIN 3-BETA-GLUCURONOSYLTRANSFERASE BETA-1,3-GLUCURONYLTRANSFERASE"/>
    <property type="match status" value="1"/>
</dbReference>
<evidence type="ECO:0000256" key="5">
    <source>
        <dbReference type="ARBA" id="ARBA00022692"/>
    </source>
</evidence>
<comment type="similarity">
    <text evidence="2 14">Belongs to the glycosyltransferase 43 family.</text>
</comment>
<reference evidence="15 16" key="1">
    <citation type="submission" date="2018-11" db="EMBL/GenBank/DDBJ databases">
        <authorList>
            <consortium name="Pathogen Informatics"/>
        </authorList>
    </citation>
    <scope>NUCLEOTIDE SEQUENCE [LARGE SCALE GENOMIC DNA]</scope>
</reference>
<keyword evidence="5" id="KW-0812">Transmembrane</keyword>
<keyword evidence="14" id="KW-0333">Golgi apparatus</keyword>
<accession>A0A3P7LMS6</accession>
<evidence type="ECO:0000256" key="2">
    <source>
        <dbReference type="ARBA" id="ARBA00007706"/>
    </source>
</evidence>
<evidence type="ECO:0000256" key="11">
    <source>
        <dbReference type="PIRSR" id="PIRSR605027-1"/>
    </source>
</evidence>
<dbReference type="InterPro" id="IPR029044">
    <property type="entry name" value="Nucleotide-diphossugar_trans"/>
</dbReference>
<keyword evidence="9" id="KW-0325">Glycoprotein</keyword>
<dbReference type="EMBL" id="UYRU01053369">
    <property type="protein sequence ID" value="VDN12223.1"/>
    <property type="molecule type" value="Genomic_DNA"/>
</dbReference>
<comment type="subcellular location">
    <subcellularLocation>
        <location evidence="14">Golgi apparatus membrane</location>
        <topology evidence="14">Single-pass type II membrane protein</topology>
    </subcellularLocation>
    <subcellularLocation>
        <location evidence="1">Membrane</location>
        <topology evidence="1">Single-pass type II membrane protein</topology>
    </subcellularLocation>
</comment>
<evidence type="ECO:0000256" key="3">
    <source>
        <dbReference type="ARBA" id="ARBA00012641"/>
    </source>
</evidence>
<keyword evidence="7" id="KW-1133">Transmembrane helix</keyword>
<keyword evidence="16" id="KW-1185">Reference proteome</keyword>
<dbReference type="GO" id="GO:0000139">
    <property type="term" value="C:Golgi membrane"/>
    <property type="evidence" value="ECO:0007669"/>
    <property type="project" value="UniProtKB-SubCell"/>
</dbReference>
<proteinExistence type="inferred from homology"/>
<keyword evidence="12 14" id="KW-0479">Metal-binding</keyword>
<comment type="pathway">
    <text evidence="14">Protein modification; protein glycosylation.</text>
</comment>
<dbReference type="GO" id="GO:0050650">
    <property type="term" value="P:chondroitin sulfate proteoglycan biosynthetic process"/>
    <property type="evidence" value="ECO:0007669"/>
    <property type="project" value="TreeGrafter"/>
</dbReference>
<evidence type="ECO:0000256" key="1">
    <source>
        <dbReference type="ARBA" id="ARBA00004606"/>
    </source>
</evidence>
<sequence length="191" mass="21946">MDLSFRAVTDVRRRCPVPSTQLCATSQKSRFIKGSNQRNEGLNWIRNYTHWPGQKGVVYFADDDNTYDPRVFEEVSVQSTCTIPNAFKMRKTKRGSTWPVGLVGGRVREGCVTDERDPTKIISFDATFRPKRKFPLDMAGFAVNLELIHRYRQAAFDYVHKNEQEGWLLSQLGFNNAYELEPKANGCSEVR</sequence>
<dbReference type="GO" id="GO:0046872">
    <property type="term" value="F:metal ion binding"/>
    <property type="evidence" value="ECO:0007669"/>
    <property type="project" value="UniProtKB-KW"/>
</dbReference>
<evidence type="ECO:0000256" key="4">
    <source>
        <dbReference type="ARBA" id="ARBA00022679"/>
    </source>
</evidence>
<dbReference type="UniPathway" id="UPA00378"/>
<feature type="site" description="Interaction with galactose moiety of substrate glycoprotein" evidence="13">
    <location>
        <position position="109"/>
    </location>
</feature>
<evidence type="ECO:0000256" key="10">
    <source>
        <dbReference type="ARBA" id="ARBA00047979"/>
    </source>
</evidence>
<evidence type="ECO:0000313" key="15">
    <source>
        <dbReference type="EMBL" id="VDN12223.1"/>
    </source>
</evidence>
<name>A0A3P7LMS6_DIBLA</name>
<dbReference type="Gene3D" id="3.90.550.10">
    <property type="entry name" value="Spore Coat Polysaccharide Biosynthesis Protein SpsA, Chain A"/>
    <property type="match status" value="1"/>
</dbReference>
<feature type="binding site" evidence="12">
    <location>
        <position position="64"/>
    </location>
    <ligand>
        <name>Mn(2+)</name>
        <dbReference type="ChEBI" id="CHEBI:29035"/>
    </ligand>
</feature>
<dbReference type="GO" id="GO:0015018">
    <property type="term" value="F:galactosylgalactosylxylosylprotein 3-beta-glucuronosyltransferase activity"/>
    <property type="evidence" value="ECO:0007669"/>
    <property type="project" value="UniProtKB-UniRule"/>
</dbReference>
<keyword evidence="8" id="KW-0472">Membrane</keyword>
<evidence type="ECO:0000256" key="14">
    <source>
        <dbReference type="RuleBase" id="RU363127"/>
    </source>
</evidence>
<evidence type="ECO:0000313" key="16">
    <source>
        <dbReference type="Proteomes" id="UP000281553"/>
    </source>
</evidence>
<dbReference type="AlphaFoldDB" id="A0A3P7LMS6"/>
<evidence type="ECO:0000256" key="9">
    <source>
        <dbReference type="ARBA" id="ARBA00023180"/>
    </source>
</evidence>
<dbReference type="InterPro" id="IPR005027">
    <property type="entry name" value="Glyco_trans_43"/>
</dbReference>
<evidence type="ECO:0000256" key="13">
    <source>
        <dbReference type="PIRSR" id="PIRSR605027-4"/>
    </source>
</evidence>
<dbReference type="Proteomes" id="UP000281553">
    <property type="component" value="Unassembled WGS sequence"/>
</dbReference>
<protein>
    <recommendedName>
        <fullName evidence="3 14">Galactosylgalactosylxylosylprotein 3-beta-glucuronosyltransferase</fullName>
        <ecNumber evidence="3 14">2.4.1.135</ecNumber>
    </recommendedName>
</protein>
<comment type="catalytic activity">
    <reaction evidence="10 14">
        <text>3-O-(beta-D-galactosyl-(1-&gt;3)-beta-D-galactosyl-(1-&gt;4)-beta-D-xylosyl)-L-seryl-[protein] + UDP-alpha-D-glucuronate = 3-O-(beta-D-GlcA-(1-&gt;3)-beta-D-Gal-(1-&gt;3)-beta-D-Gal-(1-&gt;4)-beta-D-Xyl)-L-seryl-[protein] + UDP + H(+)</text>
        <dbReference type="Rhea" id="RHEA:24168"/>
        <dbReference type="Rhea" id="RHEA-COMP:12571"/>
        <dbReference type="Rhea" id="RHEA-COMP:12573"/>
        <dbReference type="ChEBI" id="CHEBI:15378"/>
        <dbReference type="ChEBI" id="CHEBI:58052"/>
        <dbReference type="ChEBI" id="CHEBI:58223"/>
        <dbReference type="ChEBI" id="CHEBI:132090"/>
        <dbReference type="ChEBI" id="CHEBI:132093"/>
        <dbReference type="EC" id="2.4.1.135"/>
    </reaction>
</comment>
<dbReference type="SUPFAM" id="SSF53448">
    <property type="entry name" value="Nucleotide-diphospho-sugar transferases"/>
    <property type="match status" value="1"/>
</dbReference>
<evidence type="ECO:0000256" key="12">
    <source>
        <dbReference type="PIRSR" id="PIRSR605027-3"/>
    </source>
</evidence>
<comment type="cofactor">
    <cofactor evidence="12 14">
        <name>Mn(2+)</name>
        <dbReference type="ChEBI" id="CHEBI:29035"/>
    </cofactor>
</comment>
<dbReference type="PANTHER" id="PTHR10896:SF65">
    <property type="entry name" value="GALACTOSYLGALACTOSYLXYLOSYLPROTEIN 3-BETA-GLUCURONOSYLTRANSFERASE 3"/>
    <property type="match status" value="1"/>
</dbReference>
<organism evidence="15 16">
    <name type="scientific">Dibothriocephalus latus</name>
    <name type="common">Fish tapeworm</name>
    <name type="synonym">Diphyllobothrium latum</name>
    <dbReference type="NCBI Taxonomy" id="60516"/>
    <lineage>
        <taxon>Eukaryota</taxon>
        <taxon>Metazoa</taxon>
        <taxon>Spiralia</taxon>
        <taxon>Lophotrochozoa</taxon>
        <taxon>Platyhelminthes</taxon>
        <taxon>Cestoda</taxon>
        <taxon>Eucestoda</taxon>
        <taxon>Diphyllobothriidea</taxon>
        <taxon>Diphyllobothriidae</taxon>
        <taxon>Dibothriocephalus</taxon>
    </lineage>
</organism>
<keyword evidence="6 14" id="KW-0735">Signal-anchor</keyword>
<gene>
    <name evidence="15" type="ORF">DILT_LOCUS8054</name>
</gene>
<keyword evidence="12 14" id="KW-0464">Manganese</keyword>
<evidence type="ECO:0000256" key="7">
    <source>
        <dbReference type="ARBA" id="ARBA00022989"/>
    </source>
</evidence>
<dbReference type="EC" id="2.4.1.135" evidence="3 14"/>